<reference evidence="9 10" key="1">
    <citation type="submission" date="2018-05" db="EMBL/GenBank/DDBJ databases">
        <title>Whole genome sequencing for identification of molecular markers to develop diagnostic detection tools for the regulated plant pathogen Lachnellula willkommii.</title>
        <authorList>
            <person name="Giroux E."/>
            <person name="Bilodeau G."/>
        </authorList>
    </citation>
    <scope>NUCLEOTIDE SEQUENCE [LARGE SCALE GENOMIC DNA]</scope>
    <source>
        <strain evidence="9 10">CBS 625.97</strain>
    </source>
</reference>
<evidence type="ECO:0000256" key="3">
    <source>
        <dbReference type="ARBA" id="ARBA00022989"/>
    </source>
</evidence>
<dbReference type="PANTHER" id="PTHR33048">
    <property type="entry name" value="PTH11-LIKE INTEGRAL MEMBRANE PROTEIN (AFU_ORTHOLOGUE AFUA_5G11245)"/>
    <property type="match status" value="1"/>
</dbReference>
<dbReference type="Pfam" id="PF20684">
    <property type="entry name" value="Fung_rhodopsin"/>
    <property type="match status" value="1"/>
</dbReference>
<evidence type="ECO:0000256" key="4">
    <source>
        <dbReference type="ARBA" id="ARBA00023136"/>
    </source>
</evidence>
<dbReference type="Proteomes" id="UP000481288">
    <property type="component" value="Unassembled WGS sequence"/>
</dbReference>
<feature type="region of interest" description="Disordered" evidence="6">
    <location>
        <begin position="358"/>
        <end position="381"/>
    </location>
</feature>
<comment type="subcellular location">
    <subcellularLocation>
        <location evidence="1">Membrane</location>
        <topology evidence="1">Multi-pass membrane protein</topology>
    </subcellularLocation>
</comment>
<feature type="transmembrane region" description="Helical" evidence="7">
    <location>
        <begin position="197"/>
        <end position="216"/>
    </location>
</feature>
<evidence type="ECO:0000313" key="9">
    <source>
        <dbReference type="EMBL" id="TVY53022.1"/>
    </source>
</evidence>
<evidence type="ECO:0000256" key="7">
    <source>
        <dbReference type="SAM" id="Phobius"/>
    </source>
</evidence>
<gene>
    <name evidence="9" type="ORF">LCER1_G005519</name>
</gene>
<evidence type="ECO:0000256" key="6">
    <source>
        <dbReference type="SAM" id="MobiDB-lite"/>
    </source>
</evidence>
<protein>
    <recommendedName>
        <fullName evidence="8">Rhodopsin domain-containing protein</fullName>
    </recommendedName>
</protein>
<evidence type="ECO:0000256" key="2">
    <source>
        <dbReference type="ARBA" id="ARBA00022692"/>
    </source>
</evidence>
<comment type="similarity">
    <text evidence="5">Belongs to the SAT4 family.</text>
</comment>
<feature type="transmembrane region" description="Helical" evidence="7">
    <location>
        <begin position="81"/>
        <end position="104"/>
    </location>
</feature>
<feature type="compositionally biased region" description="Polar residues" evidence="6">
    <location>
        <begin position="286"/>
        <end position="301"/>
    </location>
</feature>
<dbReference type="InterPro" id="IPR052337">
    <property type="entry name" value="SAT4-like"/>
</dbReference>
<feature type="transmembrane region" description="Helical" evidence="7">
    <location>
        <begin position="30"/>
        <end position="53"/>
    </location>
</feature>
<dbReference type="InterPro" id="IPR049326">
    <property type="entry name" value="Rhodopsin_dom_fungi"/>
</dbReference>
<keyword evidence="2 7" id="KW-0812">Transmembrane</keyword>
<dbReference type="OrthoDB" id="5342292at2759"/>
<keyword evidence="3 7" id="KW-1133">Transmembrane helix</keyword>
<keyword evidence="10" id="KW-1185">Reference proteome</keyword>
<evidence type="ECO:0000259" key="8">
    <source>
        <dbReference type="Pfam" id="PF20684"/>
    </source>
</evidence>
<feature type="transmembrane region" description="Helical" evidence="7">
    <location>
        <begin position="110"/>
        <end position="135"/>
    </location>
</feature>
<feature type="region of interest" description="Disordered" evidence="6">
    <location>
        <begin position="277"/>
        <end position="309"/>
    </location>
</feature>
<feature type="transmembrane region" description="Helical" evidence="7">
    <location>
        <begin position="156"/>
        <end position="177"/>
    </location>
</feature>
<evidence type="ECO:0000256" key="5">
    <source>
        <dbReference type="ARBA" id="ARBA00038359"/>
    </source>
</evidence>
<evidence type="ECO:0000313" key="10">
    <source>
        <dbReference type="Proteomes" id="UP000481288"/>
    </source>
</evidence>
<sequence>MNPGYMDSTPVRPPPPGHTSNFINPVSRSYQLVIVIAVTFALVAIFLLSRLYIRLRITKSFGADDCQGFCIVATGSLADSVLIRICHTLIKVAFFVFYLRLFGIITHVKIMIWTGMAAMIIFCIIFVIIDLVACTPWPSEHGNWLSPHMLARCNKLAPNLVTAGAYFNVITDFYILFIPLHQIPSLKLSATKKFGLSFIFLTGLLACGAGLTNLIIRHDKKIFDTADFSWTIIPVYATSIVEINVGIICHSMPIVLVPFVGHLAHLGNSLGSWVRERRERRHGSDESYSNLTAPDDSTTPQLPEVPSRANLTGMRTFVRNLYRSGAQTSRREETTLPTFNELTSADLSYHIQLKSLQPNQNEDSHASKHEITHSQQQPFRR</sequence>
<accession>A0A7D8UYK4</accession>
<evidence type="ECO:0000256" key="1">
    <source>
        <dbReference type="ARBA" id="ARBA00004141"/>
    </source>
</evidence>
<dbReference type="EMBL" id="QGMG01000515">
    <property type="protein sequence ID" value="TVY53022.1"/>
    <property type="molecule type" value="Genomic_DNA"/>
</dbReference>
<dbReference type="AlphaFoldDB" id="A0A7D8UYK4"/>
<comment type="caution">
    <text evidence="9">The sequence shown here is derived from an EMBL/GenBank/DDBJ whole genome shotgun (WGS) entry which is preliminary data.</text>
</comment>
<feature type="compositionally biased region" description="Basic and acidic residues" evidence="6">
    <location>
        <begin position="362"/>
        <end position="372"/>
    </location>
</feature>
<organism evidence="9 10">
    <name type="scientific">Lachnellula cervina</name>
    <dbReference type="NCBI Taxonomy" id="1316786"/>
    <lineage>
        <taxon>Eukaryota</taxon>
        <taxon>Fungi</taxon>
        <taxon>Dikarya</taxon>
        <taxon>Ascomycota</taxon>
        <taxon>Pezizomycotina</taxon>
        <taxon>Leotiomycetes</taxon>
        <taxon>Helotiales</taxon>
        <taxon>Lachnaceae</taxon>
        <taxon>Lachnellula</taxon>
    </lineage>
</organism>
<name>A0A7D8UYK4_9HELO</name>
<dbReference type="PANTHER" id="PTHR33048:SF158">
    <property type="entry name" value="MEMBRANE PROTEIN PTH11-LIKE, PUTATIVE-RELATED"/>
    <property type="match status" value="1"/>
</dbReference>
<keyword evidence="4 7" id="KW-0472">Membrane</keyword>
<dbReference type="GO" id="GO:0016020">
    <property type="term" value="C:membrane"/>
    <property type="evidence" value="ECO:0007669"/>
    <property type="project" value="UniProtKB-SubCell"/>
</dbReference>
<feature type="transmembrane region" description="Helical" evidence="7">
    <location>
        <begin position="254"/>
        <end position="274"/>
    </location>
</feature>
<feature type="transmembrane region" description="Helical" evidence="7">
    <location>
        <begin position="228"/>
        <end position="248"/>
    </location>
</feature>
<proteinExistence type="inferred from homology"/>
<feature type="domain" description="Rhodopsin" evidence="8">
    <location>
        <begin position="79"/>
        <end position="258"/>
    </location>
</feature>